<dbReference type="SUPFAM" id="SSF102705">
    <property type="entry name" value="NIF3 (NGG1p interacting factor 3)-like"/>
    <property type="match status" value="1"/>
</dbReference>
<dbReference type="PANTHER" id="PTHR13799">
    <property type="entry name" value="NGG1 INTERACTING FACTOR 3"/>
    <property type="match status" value="1"/>
</dbReference>
<dbReference type="NCBIfam" id="TIGR00486">
    <property type="entry name" value="YbgI_SA1388"/>
    <property type="match status" value="1"/>
</dbReference>
<comment type="similarity">
    <text evidence="1">Belongs to the GTP cyclohydrolase I type 2/NIF3 family.</text>
</comment>
<dbReference type="PANTHER" id="PTHR13799:SF14">
    <property type="entry name" value="GTP CYCLOHYDROLASE 1 TYPE 2 HOMOLOG"/>
    <property type="match status" value="1"/>
</dbReference>
<evidence type="ECO:0000313" key="4">
    <source>
        <dbReference type="Proteomes" id="UP000606724"/>
    </source>
</evidence>
<evidence type="ECO:0000256" key="2">
    <source>
        <dbReference type="ARBA" id="ARBA00022723"/>
    </source>
</evidence>
<name>A0ABR8RK65_9GAMM</name>
<proteinExistence type="inferred from homology"/>
<dbReference type="Proteomes" id="UP000606724">
    <property type="component" value="Unassembled WGS sequence"/>
</dbReference>
<dbReference type="Pfam" id="PF01784">
    <property type="entry name" value="DUF34_NIF3"/>
    <property type="match status" value="1"/>
</dbReference>
<protein>
    <submittedName>
        <fullName evidence="3">Nif3-like dinuclear metal center hexameric protein</fullName>
    </submittedName>
</protein>
<dbReference type="Gene3D" id="3.40.1390.30">
    <property type="entry name" value="NIF3 (NGG1p interacting factor 3)-like"/>
    <property type="match status" value="2"/>
</dbReference>
<dbReference type="InterPro" id="IPR002678">
    <property type="entry name" value="DUF34/NIF3"/>
</dbReference>
<gene>
    <name evidence="3" type="ORF">H9653_09200</name>
</gene>
<keyword evidence="4" id="KW-1185">Reference proteome</keyword>
<reference evidence="3 4" key="1">
    <citation type="submission" date="2020-08" db="EMBL/GenBank/DDBJ databases">
        <title>A Genomic Blueprint of the Chicken Gut Microbiome.</title>
        <authorList>
            <person name="Gilroy R."/>
            <person name="Ravi A."/>
            <person name="Getino M."/>
            <person name="Pursley I."/>
            <person name="Horton D.L."/>
            <person name="Alikhan N.-F."/>
            <person name="Baker D."/>
            <person name="Gharbi K."/>
            <person name="Hall N."/>
            <person name="Watson M."/>
            <person name="Adriaenssens E.M."/>
            <person name="Foster-Nyarko E."/>
            <person name="Jarju S."/>
            <person name="Secka A."/>
            <person name="Antonio M."/>
            <person name="Oren A."/>
            <person name="Chaudhuri R."/>
            <person name="La Ragione R.M."/>
            <person name="Hildebrand F."/>
            <person name="Pallen M.J."/>
        </authorList>
    </citation>
    <scope>NUCLEOTIDE SEQUENCE [LARGE SCALE GENOMIC DNA]</scope>
    <source>
        <strain evidence="3 4">Sa4CVA2</strain>
    </source>
</reference>
<accession>A0ABR8RK65</accession>
<dbReference type="InterPro" id="IPR036069">
    <property type="entry name" value="DUF34/NIF3_sf"/>
</dbReference>
<dbReference type="EMBL" id="JACSQR010000026">
    <property type="protein sequence ID" value="MBD7948188.1"/>
    <property type="molecule type" value="Genomic_DNA"/>
</dbReference>
<organism evidence="3 4">
    <name type="scientific">Psychrobacter communis</name>
    <dbReference type="NCBI Taxonomy" id="2762238"/>
    <lineage>
        <taxon>Bacteria</taxon>
        <taxon>Pseudomonadati</taxon>
        <taxon>Pseudomonadota</taxon>
        <taxon>Gammaproteobacteria</taxon>
        <taxon>Moraxellales</taxon>
        <taxon>Moraxellaceae</taxon>
        <taxon>Psychrobacter</taxon>
    </lineage>
</organism>
<sequence>MTEHNSSTETLNQLSNQFSSQFSSQTPNKTISAQALTDFCDDYLSAAAFKDYAPNGLQVDGGRPIGRIVTGVTACEALIDAAIADNADAIVVHHGYFWKGELETITGMKGQRIRKLMQHGISLIGYHLPLDAHPIIGNNAKLAELLDLNIIGALYPHEMHPVGNIATCQPQSAQSLITQITAALGRIPLHIPATYNAVPNAEPTQADSRLIERVGICTGGAQDMIEQAALMGCDAYISGEISERTTHSARELGIDYFACGHHATERGGIQALGELLAEQFGLPVTFIDIDNPA</sequence>
<comment type="caution">
    <text evidence="3">The sequence shown here is derived from an EMBL/GenBank/DDBJ whole genome shotgun (WGS) entry which is preliminary data.</text>
</comment>
<keyword evidence="2" id="KW-0479">Metal-binding</keyword>
<dbReference type="RefSeq" id="WP_191692024.1">
    <property type="nucleotide sequence ID" value="NZ_JACSQR010000026.1"/>
</dbReference>
<evidence type="ECO:0000313" key="3">
    <source>
        <dbReference type="EMBL" id="MBD7948188.1"/>
    </source>
</evidence>
<evidence type="ECO:0000256" key="1">
    <source>
        <dbReference type="ARBA" id="ARBA00006964"/>
    </source>
</evidence>